<dbReference type="GO" id="GO:0000266">
    <property type="term" value="P:mitochondrial fission"/>
    <property type="evidence" value="ECO:0007669"/>
    <property type="project" value="TreeGrafter"/>
</dbReference>
<keyword evidence="2" id="KW-0342">GTP-binding</keyword>
<dbReference type="GO" id="GO:0005525">
    <property type="term" value="F:GTP binding"/>
    <property type="evidence" value="ECO:0007669"/>
    <property type="project" value="InterPro"/>
</dbReference>
<dbReference type="PANTHER" id="PTHR11566">
    <property type="entry name" value="DYNAMIN"/>
    <property type="match status" value="1"/>
</dbReference>
<dbReference type="GO" id="GO:0048312">
    <property type="term" value="P:intracellular distribution of mitochondria"/>
    <property type="evidence" value="ECO:0007669"/>
    <property type="project" value="TreeGrafter"/>
</dbReference>
<keyword evidence="6" id="KW-1185">Reference proteome</keyword>
<evidence type="ECO:0000256" key="1">
    <source>
        <dbReference type="ARBA" id="ARBA00022741"/>
    </source>
</evidence>
<reference evidence="5" key="1">
    <citation type="submission" date="2023-06" db="EMBL/GenBank/DDBJ databases">
        <title>Multi-omics analyses reveal the molecular pathogenesis toolkit of Lasiodiplodia hormozganensis, a cross-kingdom pathogen.</title>
        <authorList>
            <person name="Felix C."/>
            <person name="Meneses R."/>
            <person name="Goncalves M.F.M."/>
            <person name="Tilleman L."/>
            <person name="Duarte A.S."/>
            <person name="Jorrin-Novo J.V."/>
            <person name="Van De Peer Y."/>
            <person name="Deforce D."/>
            <person name="Van Nieuwerburgh F."/>
            <person name="Esteves A.C."/>
            <person name="Alves A."/>
        </authorList>
    </citation>
    <scope>NUCLEOTIDE SEQUENCE</scope>
    <source>
        <strain evidence="5">CBS 339.90</strain>
    </source>
</reference>
<evidence type="ECO:0000313" key="5">
    <source>
        <dbReference type="EMBL" id="KAK0608954.1"/>
    </source>
</evidence>
<dbReference type="InterPro" id="IPR022812">
    <property type="entry name" value="Dynamin"/>
</dbReference>
<sequence length="751" mass="84409">MARSAHSLADPAMLSKIDKLFACNVGHHIDLPQIVVVGDQSSGKSSVLEGLTRLPFPRDSGLCTRFATQITFRRSQAACVSVSIIPGKDATQDHADAARAWKKADLAALDLPAFTSIMQEVQGVMGIDKKKTFSSDVLSIEVTGPDQEHLTVIDVPGIFQRVTKDVTTKEDKEFVKSMVFDYMKNPRSVMLTVIPANVDVATQLILEMAEEVDKEGQRTLGVLTKPDLVDKGAEKAVADMVEGRTHQLNLGWCIVKNPGQQDIGNLDFDRYAEEDVFFKTVEPWKGLPMDRLGVEALRERLQLILAAHIRREFPKVKLEVNSKLKEVKKALEFMGQKRDTPAEQSQFLIDIATRFQVIATEALDGKYVNDCFSQFPILKLATQVVNREEEFSKDFALFGHTYHFSSKDDDEDESAPQKPVNLFENIAAHANTPTQTPQPQGKVPAFGSTQPLGTTFQFSQPQVKAPISSSKAQPECSSRKRPFSATGLSDILHDNTNLPCPKGSEILKWLSETFVESRGFELGNFSPALLGTTMKAQSTKWDDLAFGFISDIVYITDCFIIKLLSLVCPDNRTFDRLKEMLVDELQVRYKRAFEQVRFILQVERFCTPGTLNHYFNDNLEKCRQKRLRKLAESKSRSNESGIAFVRVDDLVQTSTAMSNKDHAVQDLHDILKAYYKVARKRIVDNIVSQGGRYWLIIGPDTPLKLFNPNFVSQMSMEQLQEVAGEDALTRRRRAQLLREHDDLEKGRKILS</sequence>
<keyword evidence="1" id="KW-0547">Nucleotide-binding</keyword>
<dbReference type="InterPro" id="IPR001401">
    <property type="entry name" value="Dynamin_GTPase"/>
</dbReference>
<dbReference type="Proteomes" id="UP001175001">
    <property type="component" value="Unassembled WGS sequence"/>
</dbReference>
<dbReference type="InterPro" id="IPR030381">
    <property type="entry name" value="G_DYNAMIN_dom"/>
</dbReference>
<dbReference type="PRINTS" id="PR00195">
    <property type="entry name" value="DYNAMIN"/>
</dbReference>
<dbReference type="CDD" id="cd08771">
    <property type="entry name" value="DLP_1"/>
    <property type="match status" value="1"/>
</dbReference>
<dbReference type="InterPro" id="IPR045063">
    <property type="entry name" value="Dynamin_N"/>
</dbReference>
<dbReference type="GO" id="GO:0016020">
    <property type="term" value="C:membrane"/>
    <property type="evidence" value="ECO:0007669"/>
    <property type="project" value="TreeGrafter"/>
</dbReference>
<dbReference type="GO" id="GO:0005874">
    <property type="term" value="C:microtubule"/>
    <property type="evidence" value="ECO:0007669"/>
    <property type="project" value="TreeGrafter"/>
</dbReference>
<organism evidence="5 6">
    <name type="scientific">Lasiodiplodia hormozganensis</name>
    <dbReference type="NCBI Taxonomy" id="869390"/>
    <lineage>
        <taxon>Eukaryota</taxon>
        <taxon>Fungi</taxon>
        <taxon>Dikarya</taxon>
        <taxon>Ascomycota</taxon>
        <taxon>Pezizomycotina</taxon>
        <taxon>Dothideomycetes</taxon>
        <taxon>Dothideomycetes incertae sedis</taxon>
        <taxon>Botryosphaeriales</taxon>
        <taxon>Botryosphaeriaceae</taxon>
        <taxon>Lasiodiplodia</taxon>
    </lineage>
</organism>
<dbReference type="PANTHER" id="PTHR11566:SF215">
    <property type="entry name" value="DYNAMIN GTPASE"/>
    <property type="match status" value="1"/>
</dbReference>
<dbReference type="InterPro" id="IPR020850">
    <property type="entry name" value="GED_dom"/>
</dbReference>
<proteinExistence type="predicted"/>
<protein>
    <submittedName>
        <fullName evidence="5">Interferon-induced GTP-binding protein Mx2</fullName>
    </submittedName>
</protein>
<dbReference type="Pfam" id="PF00350">
    <property type="entry name" value="Dynamin_N"/>
    <property type="match status" value="1"/>
</dbReference>
<dbReference type="PROSITE" id="PS51718">
    <property type="entry name" value="G_DYNAMIN_2"/>
    <property type="match status" value="1"/>
</dbReference>
<dbReference type="EMBL" id="JAUJDW010000341">
    <property type="protein sequence ID" value="KAK0608954.1"/>
    <property type="molecule type" value="Genomic_DNA"/>
</dbReference>
<dbReference type="GO" id="GO:0005739">
    <property type="term" value="C:mitochondrion"/>
    <property type="evidence" value="ECO:0007669"/>
    <property type="project" value="TreeGrafter"/>
</dbReference>
<accession>A0AA39U131</accession>
<dbReference type="Pfam" id="PF01031">
    <property type="entry name" value="Dynamin_M"/>
    <property type="match status" value="1"/>
</dbReference>
<dbReference type="GO" id="GO:0003924">
    <property type="term" value="F:GTPase activity"/>
    <property type="evidence" value="ECO:0007669"/>
    <property type="project" value="InterPro"/>
</dbReference>
<dbReference type="SUPFAM" id="SSF52540">
    <property type="entry name" value="P-loop containing nucleoside triphosphate hydrolases"/>
    <property type="match status" value="1"/>
</dbReference>
<evidence type="ECO:0000313" key="6">
    <source>
        <dbReference type="Proteomes" id="UP001175001"/>
    </source>
</evidence>
<dbReference type="Gene3D" id="3.40.50.300">
    <property type="entry name" value="P-loop containing nucleotide triphosphate hydrolases"/>
    <property type="match status" value="1"/>
</dbReference>
<name>A0AA39U131_9PEZI</name>
<comment type="caution">
    <text evidence="5">The sequence shown here is derived from an EMBL/GenBank/DDBJ whole genome shotgun (WGS) entry which is preliminary data.</text>
</comment>
<dbReference type="SMART" id="SM00053">
    <property type="entry name" value="DYNc"/>
    <property type="match status" value="1"/>
</dbReference>
<dbReference type="FunFam" id="3.40.50.300:FF:001425">
    <property type="entry name" value="Dynamin GTPase, putative"/>
    <property type="match status" value="1"/>
</dbReference>
<evidence type="ECO:0000259" key="4">
    <source>
        <dbReference type="PROSITE" id="PS51718"/>
    </source>
</evidence>
<dbReference type="GO" id="GO:0006897">
    <property type="term" value="P:endocytosis"/>
    <property type="evidence" value="ECO:0007669"/>
    <property type="project" value="TreeGrafter"/>
</dbReference>
<dbReference type="GO" id="GO:0016559">
    <property type="term" value="P:peroxisome fission"/>
    <property type="evidence" value="ECO:0007669"/>
    <property type="project" value="TreeGrafter"/>
</dbReference>
<evidence type="ECO:0000256" key="2">
    <source>
        <dbReference type="ARBA" id="ARBA00023134"/>
    </source>
</evidence>
<dbReference type="InterPro" id="IPR000375">
    <property type="entry name" value="Dynamin_stalk"/>
</dbReference>
<gene>
    <name evidence="5" type="primary">mx2</name>
    <name evidence="5" type="ORF">DIS24_g12646</name>
</gene>
<dbReference type="PROSITE" id="PS51388">
    <property type="entry name" value="GED"/>
    <property type="match status" value="1"/>
</dbReference>
<dbReference type="InterPro" id="IPR027417">
    <property type="entry name" value="P-loop_NTPase"/>
</dbReference>
<dbReference type="GO" id="GO:0008017">
    <property type="term" value="F:microtubule binding"/>
    <property type="evidence" value="ECO:0007669"/>
    <property type="project" value="TreeGrafter"/>
</dbReference>
<feature type="domain" description="GED" evidence="3">
    <location>
        <begin position="664"/>
        <end position="751"/>
    </location>
</feature>
<feature type="domain" description="Dynamin-type G" evidence="4">
    <location>
        <begin position="28"/>
        <end position="314"/>
    </location>
</feature>
<evidence type="ECO:0000259" key="3">
    <source>
        <dbReference type="PROSITE" id="PS51388"/>
    </source>
</evidence>
<dbReference type="AlphaFoldDB" id="A0AA39U131"/>